<dbReference type="Ensembl" id="ENSMNET00000051574.1">
    <property type="protein sequence ID" value="ENSMNEP00000027283.1"/>
    <property type="gene ID" value="ENSMNEG00000037048.1"/>
</dbReference>
<name>A0A2K6CUJ6_MACNE</name>
<evidence type="ECO:0000313" key="1">
    <source>
        <dbReference type="Ensembl" id="ENSMNEP00000027283.1"/>
    </source>
</evidence>
<dbReference type="AlphaFoldDB" id="A0A2K6CUJ6"/>
<proteinExistence type="predicted"/>
<accession>A0A2K6CUJ6</accession>
<dbReference type="Bgee" id="ENSMNEG00000037048">
    <property type="expression patterns" value="Expressed in pituitary gland and 1 other cell type or tissue"/>
</dbReference>
<dbReference type="GeneTree" id="ENSGT00910000147850"/>
<sequence length="66" mass="7461">MTKDQETSLWADFSRCGLQAARPLHSLRLERGFPLQQLPSTNQIARSSSAACQKCINLKPYLRPTE</sequence>
<reference evidence="1" key="2">
    <citation type="submission" date="2025-09" db="UniProtKB">
        <authorList>
            <consortium name="Ensembl"/>
        </authorList>
    </citation>
    <scope>IDENTIFICATION</scope>
</reference>
<keyword evidence="2" id="KW-1185">Reference proteome</keyword>
<protein>
    <submittedName>
        <fullName evidence="1">Uncharacterized protein</fullName>
    </submittedName>
</protein>
<organism evidence="1 2">
    <name type="scientific">Macaca nemestrina</name>
    <name type="common">Pig-tailed macaque</name>
    <dbReference type="NCBI Taxonomy" id="9545"/>
    <lineage>
        <taxon>Eukaryota</taxon>
        <taxon>Metazoa</taxon>
        <taxon>Chordata</taxon>
        <taxon>Craniata</taxon>
        <taxon>Vertebrata</taxon>
        <taxon>Euteleostomi</taxon>
        <taxon>Mammalia</taxon>
        <taxon>Eutheria</taxon>
        <taxon>Euarchontoglires</taxon>
        <taxon>Primates</taxon>
        <taxon>Haplorrhini</taxon>
        <taxon>Catarrhini</taxon>
        <taxon>Cercopithecidae</taxon>
        <taxon>Cercopithecinae</taxon>
        <taxon>Macaca</taxon>
    </lineage>
</organism>
<evidence type="ECO:0000313" key="2">
    <source>
        <dbReference type="Proteomes" id="UP000233120"/>
    </source>
</evidence>
<dbReference type="Proteomes" id="UP000233120">
    <property type="component" value="Unassembled WGS sequence"/>
</dbReference>
<reference evidence="1" key="1">
    <citation type="submission" date="2025-08" db="UniProtKB">
        <authorList>
            <consortium name="Ensembl"/>
        </authorList>
    </citation>
    <scope>IDENTIFICATION</scope>
</reference>